<keyword evidence="14" id="KW-0449">Lipoprotein</keyword>
<evidence type="ECO:0000256" key="11">
    <source>
        <dbReference type="ARBA" id="ARBA00023136"/>
    </source>
</evidence>
<evidence type="ECO:0000256" key="6">
    <source>
        <dbReference type="ARBA" id="ARBA00022692"/>
    </source>
</evidence>
<feature type="domain" description="Soluble ligand binding" evidence="16">
    <location>
        <begin position="184"/>
        <end position="227"/>
    </location>
</feature>
<keyword evidence="3" id="KW-0813">Transport</keyword>
<reference evidence="18 19" key="1">
    <citation type="submission" date="2019-02" db="EMBL/GenBank/DDBJ databases">
        <title>Genomic Encyclopedia of Type Strains, Phase IV (KMG-IV): sequencing the most valuable type-strain genomes for metagenomic binning, comparative biology and taxonomic classification.</title>
        <authorList>
            <person name="Goeker M."/>
        </authorList>
    </citation>
    <scope>NUCLEOTIDE SEQUENCE [LARGE SCALE GENOMIC DNA]</scope>
    <source>
        <strain evidence="18 19">DSM 23814</strain>
    </source>
</reference>
<dbReference type="Pfam" id="PF02563">
    <property type="entry name" value="Poly_export"/>
    <property type="match status" value="1"/>
</dbReference>
<comment type="caution">
    <text evidence="18">The sequence shown here is derived from an EMBL/GenBank/DDBJ whole genome shotgun (WGS) entry which is preliminary data.</text>
</comment>
<keyword evidence="12" id="KW-0564">Palmitate</keyword>
<dbReference type="GO" id="GO:0046930">
    <property type="term" value="C:pore complex"/>
    <property type="evidence" value="ECO:0007669"/>
    <property type="project" value="UniProtKB-KW"/>
</dbReference>
<sequence length="375" mass="39744">MQIQPFSLVRAPWSSAGKLLGVLSILLVLSGCGSILSGAGPYSSSITSTSSGKDKDLPYKLVDLSPSNLSEYARQSTPPASANVSKTGSTKIQLVPGDVIKIMISDSAEGGVFAPLSAGGTVFNNVRVGTDGTISLPYAGAINVNGYTLTQLDNAVRKKLKGAAATDPQVHSELVGDLSGSILVAGAVKTPGRFSSLQGPLTILDAVNMAGGPILEPHLINVIVRNGKKAYTINYDEVLSGKNRQVSPRSEIILERARQRFVAMGAVKEPGLKDLPSRNPSLLEVLGAVGGLDERSADPQGVFVFRINESPVEGEPAAEVFRLDMRKPEAIFLARAFRVLPEDAIYVTNAPIYEWQKIISPIVQTLVLGRTLSRL</sequence>
<dbReference type="OrthoDB" id="9808421at2"/>
<evidence type="ECO:0000256" key="13">
    <source>
        <dbReference type="ARBA" id="ARBA00023237"/>
    </source>
</evidence>
<dbReference type="Gene3D" id="3.10.560.10">
    <property type="entry name" value="Outer membrane lipoprotein wza domain like"/>
    <property type="match status" value="2"/>
</dbReference>
<evidence type="ECO:0000256" key="10">
    <source>
        <dbReference type="ARBA" id="ARBA00023114"/>
    </source>
</evidence>
<evidence type="ECO:0000256" key="7">
    <source>
        <dbReference type="ARBA" id="ARBA00022729"/>
    </source>
</evidence>
<name>A0A4Q7VEA0_9BURK</name>
<evidence type="ECO:0000256" key="1">
    <source>
        <dbReference type="ARBA" id="ARBA00004571"/>
    </source>
</evidence>
<keyword evidence="11" id="KW-0472">Membrane</keyword>
<evidence type="ECO:0000313" key="19">
    <source>
        <dbReference type="Proteomes" id="UP000293398"/>
    </source>
</evidence>
<evidence type="ECO:0000256" key="5">
    <source>
        <dbReference type="ARBA" id="ARBA00022597"/>
    </source>
</evidence>
<dbReference type="PANTHER" id="PTHR33619:SF3">
    <property type="entry name" value="POLYSACCHARIDE EXPORT PROTEIN GFCE-RELATED"/>
    <property type="match status" value="1"/>
</dbReference>
<feature type="domain" description="SLBB" evidence="17">
    <location>
        <begin position="259"/>
        <end position="347"/>
    </location>
</feature>
<comment type="subcellular location">
    <subcellularLocation>
        <location evidence="1">Cell outer membrane</location>
        <topology evidence="1">Multi-pass membrane protein</topology>
    </subcellularLocation>
</comment>
<dbReference type="Gene3D" id="3.30.1950.10">
    <property type="entry name" value="wza like domain"/>
    <property type="match status" value="1"/>
</dbReference>
<evidence type="ECO:0000256" key="2">
    <source>
        <dbReference type="ARBA" id="ARBA00009450"/>
    </source>
</evidence>
<keyword evidence="5" id="KW-0762">Sugar transport</keyword>
<evidence type="ECO:0000256" key="8">
    <source>
        <dbReference type="ARBA" id="ARBA00023047"/>
    </source>
</evidence>
<dbReference type="GO" id="GO:0006811">
    <property type="term" value="P:monoatomic ion transport"/>
    <property type="evidence" value="ECO:0007669"/>
    <property type="project" value="UniProtKB-KW"/>
</dbReference>
<dbReference type="InterPro" id="IPR003715">
    <property type="entry name" value="Poly_export_N"/>
</dbReference>
<gene>
    <name evidence="18" type="ORF">EV681_2658</name>
</gene>
<dbReference type="Proteomes" id="UP000293398">
    <property type="component" value="Unassembled WGS sequence"/>
</dbReference>
<keyword evidence="7" id="KW-0732">Signal</keyword>
<dbReference type="Pfam" id="PF22461">
    <property type="entry name" value="SLBB_2"/>
    <property type="match status" value="1"/>
</dbReference>
<dbReference type="GO" id="GO:0015288">
    <property type="term" value="F:porin activity"/>
    <property type="evidence" value="ECO:0007669"/>
    <property type="project" value="UniProtKB-KW"/>
</dbReference>
<protein>
    <submittedName>
        <fullName evidence="18">Polysaccharide export outer membrane protein</fullName>
    </submittedName>
</protein>
<dbReference type="GO" id="GO:0015159">
    <property type="term" value="F:polysaccharide transmembrane transporter activity"/>
    <property type="evidence" value="ECO:0007669"/>
    <property type="project" value="InterPro"/>
</dbReference>
<dbReference type="GO" id="GO:0009279">
    <property type="term" value="C:cell outer membrane"/>
    <property type="evidence" value="ECO:0007669"/>
    <property type="project" value="UniProtKB-SubCell"/>
</dbReference>
<evidence type="ECO:0000256" key="3">
    <source>
        <dbReference type="ARBA" id="ARBA00022448"/>
    </source>
</evidence>
<dbReference type="AlphaFoldDB" id="A0A4Q7VEA0"/>
<proteinExistence type="inferred from homology"/>
<keyword evidence="8" id="KW-0625">Polysaccharide transport</keyword>
<dbReference type="InterPro" id="IPR054765">
    <property type="entry name" value="SLBB_dom"/>
</dbReference>
<dbReference type="InterPro" id="IPR019554">
    <property type="entry name" value="Soluble_ligand-bd"/>
</dbReference>
<evidence type="ECO:0000256" key="14">
    <source>
        <dbReference type="ARBA" id="ARBA00023288"/>
    </source>
</evidence>
<comment type="similarity">
    <text evidence="2">Belongs to the BexD/CtrA/VexA family.</text>
</comment>
<organism evidence="18 19">
    <name type="scientific">Advenella incenata</name>
    <dbReference type="NCBI Taxonomy" id="267800"/>
    <lineage>
        <taxon>Bacteria</taxon>
        <taxon>Pseudomonadati</taxon>
        <taxon>Pseudomonadota</taxon>
        <taxon>Betaproteobacteria</taxon>
        <taxon>Burkholderiales</taxon>
        <taxon>Alcaligenaceae</taxon>
    </lineage>
</organism>
<evidence type="ECO:0000259" key="16">
    <source>
        <dbReference type="Pfam" id="PF10531"/>
    </source>
</evidence>
<keyword evidence="10" id="KW-0626">Porin</keyword>
<evidence type="ECO:0000313" key="18">
    <source>
        <dbReference type="EMBL" id="RZT94240.1"/>
    </source>
</evidence>
<keyword evidence="19" id="KW-1185">Reference proteome</keyword>
<evidence type="ECO:0000259" key="17">
    <source>
        <dbReference type="Pfam" id="PF22461"/>
    </source>
</evidence>
<feature type="domain" description="Polysaccharide export protein N-terminal" evidence="15">
    <location>
        <begin position="90"/>
        <end position="171"/>
    </location>
</feature>
<dbReference type="PANTHER" id="PTHR33619">
    <property type="entry name" value="POLYSACCHARIDE EXPORT PROTEIN GFCE-RELATED"/>
    <property type="match status" value="1"/>
</dbReference>
<keyword evidence="4" id="KW-1134">Transmembrane beta strand</keyword>
<keyword evidence="13" id="KW-0998">Cell outer membrane</keyword>
<dbReference type="InterPro" id="IPR049712">
    <property type="entry name" value="Poly_export"/>
</dbReference>
<evidence type="ECO:0000256" key="4">
    <source>
        <dbReference type="ARBA" id="ARBA00022452"/>
    </source>
</evidence>
<dbReference type="Pfam" id="PF10531">
    <property type="entry name" value="SLBB"/>
    <property type="match status" value="1"/>
</dbReference>
<keyword evidence="6" id="KW-0812">Transmembrane</keyword>
<evidence type="ECO:0000259" key="15">
    <source>
        <dbReference type="Pfam" id="PF02563"/>
    </source>
</evidence>
<keyword evidence="9" id="KW-0406">Ion transport</keyword>
<evidence type="ECO:0000256" key="9">
    <source>
        <dbReference type="ARBA" id="ARBA00023065"/>
    </source>
</evidence>
<dbReference type="EMBL" id="SHKO01000002">
    <property type="protein sequence ID" value="RZT94240.1"/>
    <property type="molecule type" value="Genomic_DNA"/>
</dbReference>
<evidence type="ECO:0000256" key="12">
    <source>
        <dbReference type="ARBA" id="ARBA00023139"/>
    </source>
</evidence>
<accession>A0A4Q7VEA0</accession>